<protein>
    <recommendedName>
        <fullName evidence="4">SnoaL-like domain-containing protein</fullName>
    </recommendedName>
</protein>
<name>A0ABR0EB74_ZASCE</name>
<sequence length="186" mass="20717">MIGNEELPKPQTSLDILAPPSTGADTAPAAPYDSTLAQELMDLSHICIQDVNSRAVYAKVDVPPFIAPDFKAVNSGHPDSTSYHEFLSLHREFAEIHPEYHVKVLNTSIDMDERSGHASVFMLIEILGRPADTRRGAVVVWKWKKRFGRWLLFKQAGIRGMCGVLEDGYIQGKGAVRQSQSEQVER</sequence>
<comment type="caution">
    <text evidence="2">The sequence shown here is derived from an EMBL/GenBank/DDBJ whole genome shotgun (WGS) entry which is preliminary data.</text>
</comment>
<dbReference type="Proteomes" id="UP001305779">
    <property type="component" value="Unassembled WGS sequence"/>
</dbReference>
<feature type="region of interest" description="Disordered" evidence="1">
    <location>
        <begin position="1"/>
        <end position="29"/>
    </location>
</feature>
<accession>A0ABR0EB74</accession>
<organism evidence="2 3">
    <name type="scientific">Zasmidium cellare</name>
    <name type="common">Wine cellar mold</name>
    <name type="synonym">Racodium cellare</name>
    <dbReference type="NCBI Taxonomy" id="395010"/>
    <lineage>
        <taxon>Eukaryota</taxon>
        <taxon>Fungi</taxon>
        <taxon>Dikarya</taxon>
        <taxon>Ascomycota</taxon>
        <taxon>Pezizomycotina</taxon>
        <taxon>Dothideomycetes</taxon>
        <taxon>Dothideomycetidae</taxon>
        <taxon>Mycosphaerellales</taxon>
        <taxon>Mycosphaerellaceae</taxon>
        <taxon>Zasmidium</taxon>
    </lineage>
</organism>
<evidence type="ECO:0000313" key="2">
    <source>
        <dbReference type="EMBL" id="KAK4498742.1"/>
    </source>
</evidence>
<evidence type="ECO:0008006" key="4">
    <source>
        <dbReference type="Google" id="ProtNLM"/>
    </source>
</evidence>
<gene>
    <name evidence="2" type="ORF">PRZ48_009252</name>
</gene>
<evidence type="ECO:0000256" key="1">
    <source>
        <dbReference type="SAM" id="MobiDB-lite"/>
    </source>
</evidence>
<dbReference type="EMBL" id="JAXOVC010000007">
    <property type="protein sequence ID" value="KAK4498742.1"/>
    <property type="molecule type" value="Genomic_DNA"/>
</dbReference>
<proteinExistence type="predicted"/>
<evidence type="ECO:0000313" key="3">
    <source>
        <dbReference type="Proteomes" id="UP001305779"/>
    </source>
</evidence>
<keyword evidence="3" id="KW-1185">Reference proteome</keyword>
<reference evidence="2 3" key="1">
    <citation type="journal article" date="2023" name="G3 (Bethesda)">
        <title>A chromosome-level genome assembly of Zasmidium syzygii isolated from banana leaves.</title>
        <authorList>
            <person name="van Westerhoven A.C."/>
            <person name="Mehrabi R."/>
            <person name="Talebi R."/>
            <person name="Steentjes M.B.F."/>
            <person name="Corcolon B."/>
            <person name="Chong P.A."/>
            <person name="Kema G.H.J."/>
            <person name="Seidl M.F."/>
        </authorList>
    </citation>
    <scope>NUCLEOTIDE SEQUENCE [LARGE SCALE GENOMIC DNA]</scope>
    <source>
        <strain evidence="2 3">P124</strain>
    </source>
</reference>